<comment type="caution">
    <text evidence="1">The sequence shown here is derived from an EMBL/GenBank/DDBJ whole genome shotgun (WGS) entry which is preliminary data.</text>
</comment>
<reference evidence="1" key="1">
    <citation type="submission" date="2023-07" db="EMBL/GenBank/DDBJ databases">
        <authorList>
            <consortium name="AG Swart"/>
            <person name="Singh M."/>
            <person name="Singh A."/>
            <person name="Seah K."/>
            <person name="Emmerich C."/>
        </authorList>
    </citation>
    <scope>NUCLEOTIDE SEQUENCE</scope>
    <source>
        <strain evidence="1">DP1</strain>
    </source>
</reference>
<protein>
    <submittedName>
        <fullName evidence="1">Uncharacterized protein</fullName>
    </submittedName>
</protein>
<dbReference type="AlphaFoldDB" id="A0AAD1UNE9"/>
<evidence type="ECO:0000313" key="2">
    <source>
        <dbReference type="Proteomes" id="UP001295684"/>
    </source>
</evidence>
<sequence>MKRALTKVPKGRPARPILKKKHGLISIKPYEDKRLRSALKKISVKNQPNLVKPYCFKKFSMDLDDPIVPLFWSTKPLWYDQGYSGDFEENYEEDSDTKPQILAFKPASVDSSTDDFLVTLKKKLVAEIRKKSLHLPHERLDNKLVSIFRICKKIPYFCNPNFTSQNIKSITQHYLQSYKLFLDICKRLKVMNPASLDKVYEKLPTSSKPGAHSDIPGFMEYCNLYFSKQVVTKIFEERRTKVKEICKLRNVTSAKSLFALAKSHKSSFLNLFMACIVILNILCREEINERYQKLIDKILVKYRTLVPQYERPDDLEVTWQSDE</sequence>
<evidence type="ECO:0000313" key="1">
    <source>
        <dbReference type="EMBL" id="CAI2368145.1"/>
    </source>
</evidence>
<name>A0AAD1UNE9_EUPCR</name>
<accession>A0AAD1UNE9</accession>
<dbReference type="EMBL" id="CAMPGE010009273">
    <property type="protein sequence ID" value="CAI2368145.1"/>
    <property type="molecule type" value="Genomic_DNA"/>
</dbReference>
<proteinExistence type="predicted"/>
<organism evidence="1 2">
    <name type="scientific">Euplotes crassus</name>
    <dbReference type="NCBI Taxonomy" id="5936"/>
    <lineage>
        <taxon>Eukaryota</taxon>
        <taxon>Sar</taxon>
        <taxon>Alveolata</taxon>
        <taxon>Ciliophora</taxon>
        <taxon>Intramacronucleata</taxon>
        <taxon>Spirotrichea</taxon>
        <taxon>Hypotrichia</taxon>
        <taxon>Euplotida</taxon>
        <taxon>Euplotidae</taxon>
        <taxon>Moneuplotes</taxon>
    </lineage>
</organism>
<keyword evidence="2" id="KW-1185">Reference proteome</keyword>
<dbReference type="Proteomes" id="UP001295684">
    <property type="component" value="Unassembled WGS sequence"/>
</dbReference>
<gene>
    <name evidence="1" type="ORF">ECRASSUSDP1_LOCUS9434</name>
</gene>